<feature type="transmembrane region" description="Helical" evidence="9">
    <location>
        <begin position="127"/>
        <end position="152"/>
    </location>
</feature>
<dbReference type="SUPFAM" id="SSF55874">
    <property type="entry name" value="ATPase domain of HSP90 chaperone/DNA topoisomerase II/histidine kinase"/>
    <property type="match status" value="1"/>
</dbReference>
<keyword evidence="8" id="KW-0902">Two-component regulatory system</keyword>
<dbReference type="PRINTS" id="PR00344">
    <property type="entry name" value="BCTRLSENSOR"/>
</dbReference>
<evidence type="ECO:0000256" key="8">
    <source>
        <dbReference type="ARBA" id="ARBA00023012"/>
    </source>
</evidence>
<evidence type="ECO:0000256" key="9">
    <source>
        <dbReference type="SAM" id="Phobius"/>
    </source>
</evidence>
<dbReference type="Pfam" id="PF02518">
    <property type="entry name" value="HATPase_c"/>
    <property type="match status" value="1"/>
</dbReference>
<reference evidence="11 12" key="1">
    <citation type="submission" date="2015-08" db="EMBL/GenBank/DDBJ databases">
        <title>The complete genome sequence of Bacillus beveridgei MLTeJB.</title>
        <authorList>
            <person name="Hanson T.E."/>
            <person name="Mesa C."/>
            <person name="Basesman S.M."/>
            <person name="Oremland R.S."/>
        </authorList>
    </citation>
    <scope>NUCLEOTIDE SEQUENCE [LARGE SCALE GENOMIC DNA]</scope>
    <source>
        <strain evidence="11 12">MLTeJB</strain>
    </source>
</reference>
<organism evidence="11 12">
    <name type="scientific">Salisediminibacterium beveridgei</name>
    <dbReference type="NCBI Taxonomy" id="632773"/>
    <lineage>
        <taxon>Bacteria</taxon>
        <taxon>Bacillati</taxon>
        <taxon>Bacillota</taxon>
        <taxon>Bacilli</taxon>
        <taxon>Bacillales</taxon>
        <taxon>Bacillaceae</taxon>
        <taxon>Salisediminibacterium</taxon>
    </lineage>
</organism>
<dbReference type="PANTHER" id="PTHR44936">
    <property type="entry name" value="SENSOR PROTEIN CREC"/>
    <property type="match status" value="1"/>
</dbReference>
<keyword evidence="9" id="KW-1133">Transmembrane helix</keyword>
<dbReference type="GO" id="GO:0004673">
    <property type="term" value="F:protein histidine kinase activity"/>
    <property type="evidence" value="ECO:0007669"/>
    <property type="project" value="UniProtKB-EC"/>
</dbReference>
<dbReference type="GO" id="GO:0005524">
    <property type="term" value="F:ATP binding"/>
    <property type="evidence" value="ECO:0007669"/>
    <property type="project" value="UniProtKB-KW"/>
</dbReference>
<keyword evidence="7" id="KW-0067">ATP-binding</keyword>
<dbReference type="AlphaFoldDB" id="A0A1D7QYH8"/>
<dbReference type="GO" id="GO:0000160">
    <property type="term" value="P:phosphorelay signal transduction system"/>
    <property type="evidence" value="ECO:0007669"/>
    <property type="project" value="UniProtKB-KW"/>
</dbReference>
<sequence length="408" mass="46678">MSDLFHLVEMESSFFITLSVPVFLLFLLYFNFLKPVFSGILVGFAVFSFRTTLSVIDQNSLHESILLHFPVVVFFVIYGILFWLFYLERFYSKPGFIGIYAVILDTASSFSELAVRNSYALIDPSFSLMSTILLLAILRNFFVMGFFMLILYNKEQAKYEEEKKQSDHMFLLISDLYAESIQLKQSIARSEKITSNLYYLSKEIKNDVSLPLSKKILEMAGEVHDFKKDHQRIFASLEQIIKDQKKTEQLNVCQLLEILIKSNEAYASYLEKNITISVSVLNKQDMIHSFLTMSVINNLISNSIESINGTGHINLNIENPEGSKFIYFQVTDDGPGIKKQDQPLIFSPGFTTKYNKEGNPSNGIGLSYIKHSLESFNGSITLEESTPHIQTRFSVVLPREIVNDHKEV</sequence>
<keyword evidence="3" id="KW-0597">Phosphoprotein</keyword>
<comment type="catalytic activity">
    <reaction evidence="1">
        <text>ATP + protein L-histidine = ADP + protein N-phospho-L-histidine.</text>
        <dbReference type="EC" id="2.7.13.3"/>
    </reaction>
</comment>
<evidence type="ECO:0000256" key="6">
    <source>
        <dbReference type="ARBA" id="ARBA00022777"/>
    </source>
</evidence>
<evidence type="ECO:0000256" key="5">
    <source>
        <dbReference type="ARBA" id="ARBA00022741"/>
    </source>
</evidence>
<dbReference type="PANTHER" id="PTHR44936:SF9">
    <property type="entry name" value="SENSOR PROTEIN CREC"/>
    <property type="match status" value="1"/>
</dbReference>
<evidence type="ECO:0000256" key="1">
    <source>
        <dbReference type="ARBA" id="ARBA00000085"/>
    </source>
</evidence>
<dbReference type="InterPro" id="IPR005467">
    <property type="entry name" value="His_kinase_dom"/>
</dbReference>
<accession>A0A1D7QYH8</accession>
<keyword evidence="5" id="KW-0547">Nucleotide-binding</keyword>
<dbReference type="InterPro" id="IPR003594">
    <property type="entry name" value="HATPase_dom"/>
</dbReference>
<dbReference type="InterPro" id="IPR004358">
    <property type="entry name" value="Sig_transdc_His_kin-like_C"/>
</dbReference>
<name>A0A1D7QYH8_9BACI</name>
<dbReference type="KEGG" id="bbev:BBEV_2726"/>
<keyword evidence="9" id="KW-0472">Membrane</keyword>
<evidence type="ECO:0000256" key="7">
    <source>
        <dbReference type="ARBA" id="ARBA00022840"/>
    </source>
</evidence>
<keyword evidence="12" id="KW-1185">Reference proteome</keyword>
<keyword evidence="9" id="KW-0812">Transmembrane</keyword>
<keyword evidence="4" id="KW-0808">Transferase</keyword>
<dbReference type="STRING" id="632773.BBEV_2726"/>
<dbReference type="SMART" id="SM00387">
    <property type="entry name" value="HATPase_c"/>
    <property type="match status" value="1"/>
</dbReference>
<feature type="transmembrane region" description="Helical" evidence="9">
    <location>
        <begin position="12"/>
        <end position="30"/>
    </location>
</feature>
<dbReference type="InterPro" id="IPR036890">
    <property type="entry name" value="HATPase_C_sf"/>
</dbReference>
<evidence type="ECO:0000313" key="12">
    <source>
        <dbReference type="Proteomes" id="UP000094463"/>
    </source>
</evidence>
<dbReference type="Gene3D" id="3.30.565.10">
    <property type="entry name" value="Histidine kinase-like ATPase, C-terminal domain"/>
    <property type="match status" value="1"/>
</dbReference>
<dbReference type="PATRIC" id="fig|632773.3.peg.2864"/>
<evidence type="ECO:0000256" key="3">
    <source>
        <dbReference type="ARBA" id="ARBA00022553"/>
    </source>
</evidence>
<evidence type="ECO:0000313" key="11">
    <source>
        <dbReference type="EMBL" id="AOM84063.1"/>
    </source>
</evidence>
<dbReference type="EC" id="2.7.13.3" evidence="2"/>
<gene>
    <name evidence="11" type="primary">glnK</name>
    <name evidence="11" type="ORF">BBEV_2726</name>
</gene>
<evidence type="ECO:0000256" key="4">
    <source>
        <dbReference type="ARBA" id="ARBA00022679"/>
    </source>
</evidence>
<dbReference type="PROSITE" id="PS50109">
    <property type="entry name" value="HIS_KIN"/>
    <property type="match status" value="1"/>
</dbReference>
<feature type="domain" description="Histidine kinase" evidence="10">
    <location>
        <begin position="199"/>
        <end position="401"/>
    </location>
</feature>
<proteinExistence type="predicted"/>
<dbReference type="EMBL" id="CP012502">
    <property type="protein sequence ID" value="AOM84063.1"/>
    <property type="molecule type" value="Genomic_DNA"/>
</dbReference>
<feature type="transmembrane region" description="Helical" evidence="9">
    <location>
        <begin position="36"/>
        <end position="53"/>
    </location>
</feature>
<evidence type="ECO:0000259" key="10">
    <source>
        <dbReference type="PROSITE" id="PS50109"/>
    </source>
</evidence>
<feature type="transmembrane region" description="Helical" evidence="9">
    <location>
        <begin position="97"/>
        <end position="115"/>
    </location>
</feature>
<feature type="transmembrane region" description="Helical" evidence="9">
    <location>
        <begin position="65"/>
        <end position="85"/>
    </location>
</feature>
<evidence type="ECO:0000256" key="2">
    <source>
        <dbReference type="ARBA" id="ARBA00012438"/>
    </source>
</evidence>
<dbReference type="InterPro" id="IPR050980">
    <property type="entry name" value="2C_sensor_his_kinase"/>
</dbReference>
<keyword evidence="6 11" id="KW-0418">Kinase</keyword>
<dbReference type="Proteomes" id="UP000094463">
    <property type="component" value="Chromosome"/>
</dbReference>
<protein>
    <recommendedName>
        <fullName evidence="2">histidine kinase</fullName>
        <ecNumber evidence="2">2.7.13.3</ecNumber>
    </recommendedName>
</protein>